<organism evidence="2 3">
    <name type="scientific">Streptomyces qinglanensis</name>
    <dbReference type="NCBI Taxonomy" id="943816"/>
    <lineage>
        <taxon>Bacteria</taxon>
        <taxon>Bacillati</taxon>
        <taxon>Actinomycetota</taxon>
        <taxon>Actinomycetes</taxon>
        <taxon>Kitasatosporales</taxon>
        <taxon>Streptomycetaceae</taxon>
        <taxon>Streptomyces</taxon>
    </lineage>
</organism>
<dbReference type="AlphaFoldDB" id="A0A1H9U5A3"/>
<evidence type="ECO:0000256" key="1">
    <source>
        <dbReference type="SAM" id="MobiDB-lite"/>
    </source>
</evidence>
<feature type="region of interest" description="Disordered" evidence="1">
    <location>
        <begin position="326"/>
        <end position="347"/>
    </location>
</feature>
<name>A0A1H9U5A3_9ACTN</name>
<gene>
    <name evidence="2" type="ORF">SAMN05421870_107331</name>
</gene>
<proteinExistence type="predicted"/>
<dbReference type="EMBL" id="FOGO01000007">
    <property type="protein sequence ID" value="SES04421.1"/>
    <property type="molecule type" value="Genomic_DNA"/>
</dbReference>
<evidence type="ECO:0000313" key="3">
    <source>
        <dbReference type="Proteomes" id="UP000182841"/>
    </source>
</evidence>
<keyword evidence="3" id="KW-1185">Reference proteome</keyword>
<sequence>MSETPMTRDEAAARAHTAEAATVELTADRDAARAEAAALRGQLAAVCGSTVAAWMQEQQRLITTLHAELEARPSRATVLREAAETAEGLRQFETTTGPRRSAQVSENVGVLRLADKLRRLADAAERDDAGKDTPTGGESTRAAVLREEADRWRREADGLPDAGQVHHKRVLYGGAIVLDRQAEAAERDEAQKDCPHQRESVRDADRRQACRCGQPGCEHCDTPEWYGLPWLAWLDELDQQAFLGEIASAALGYYRAEDDDADVLRSVVQACATYRLVAEADHAQATAPGPDAVEEQSVSGACERCGEPPESWCTHCAGCACPDGRAETHAPGGSCPNASAAGSGERQ</sequence>
<protein>
    <submittedName>
        <fullName evidence="2">Uncharacterized protein</fullName>
    </submittedName>
</protein>
<accession>A0A1H9U5A3</accession>
<evidence type="ECO:0000313" key="2">
    <source>
        <dbReference type="EMBL" id="SES04421.1"/>
    </source>
</evidence>
<dbReference type="Proteomes" id="UP000182841">
    <property type="component" value="Unassembled WGS sequence"/>
</dbReference>
<reference evidence="3" key="1">
    <citation type="submission" date="2016-10" db="EMBL/GenBank/DDBJ databases">
        <authorList>
            <person name="Varghese N."/>
            <person name="Submissions S."/>
        </authorList>
    </citation>
    <scope>NUCLEOTIDE SEQUENCE [LARGE SCALE GENOMIC DNA]</scope>
    <source>
        <strain evidence="3">CGMCC 4.6825</strain>
    </source>
</reference>
<dbReference type="RefSeq" id="WP_143081862.1">
    <property type="nucleotide sequence ID" value="NZ_FOGO01000007.1"/>
</dbReference>